<keyword evidence="2" id="KW-0285">Flavoprotein</keyword>
<accession>A0A239PX55</accession>
<feature type="binding site" evidence="2">
    <location>
        <position position="349"/>
    </location>
    <ligand>
        <name>L-tryptophan</name>
        <dbReference type="ChEBI" id="CHEBI:57912"/>
    </ligand>
</feature>
<gene>
    <name evidence="4" type="ORF">SAMN06297382_2267</name>
</gene>
<name>A0A239PX55_9PROT</name>
<evidence type="ECO:0000313" key="5">
    <source>
        <dbReference type="Proteomes" id="UP000198346"/>
    </source>
</evidence>
<evidence type="ECO:0000256" key="3">
    <source>
        <dbReference type="SAM" id="Phobius"/>
    </source>
</evidence>
<dbReference type="InterPro" id="IPR050816">
    <property type="entry name" value="Flavin-dep_Halogenase_NPB"/>
</dbReference>
<keyword evidence="3" id="KW-0472">Membrane</keyword>
<keyword evidence="2" id="KW-0547">Nucleotide-binding</keyword>
<keyword evidence="2" id="KW-0274">FAD</keyword>
<keyword evidence="3" id="KW-0812">Transmembrane</keyword>
<feature type="binding site" evidence="2">
    <location>
        <begin position="18"/>
        <end position="21"/>
    </location>
    <ligand>
        <name>FAD</name>
        <dbReference type="ChEBI" id="CHEBI:57692"/>
    </ligand>
</feature>
<keyword evidence="3" id="KW-1133">Transmembrane helix</keyword>
<dbReference type="Gene3D" id="3.50.50.60">
    <property type="entry name" value="FAD/NAD(P)-binding domain"/>
    <property type="match status" value="1"/>
</dbReference>
<dbReference type="Pfam" id="PF04820">
    <property type="entry name" value="Trp_halogenase"/>
    <property type="match status" value="1"/>
</dbReference>
<protein>
    <submittedName>
        <fullName evidence="4">Tryptophan halogenase</fullName>
    </submittedName>
</protein>
<dbReference type="GO" id="GO:0000166">
    <property type="term" value="F:nucleotide binding"/>
    <property type="evidence" value="ECO:0007669"/>
    <property type="project" value="UniProtKB-KW"/>
</dbReference>
<dbReference type="InterPro" id="IPR006905">
    <property type="entry name" value="Flavin_halogenase"/>
</dbReference>
<dbReference type="InterPro" id="IPR033856">
    <property type="entry name" value="Trp_halogen"/>
</dbReference>
<feature type="binding site" evidence="2">
    <location>
        <position position="84"/>
    </location>
    <ligand>
        <name>7-chloro-L-tryptophan</name>
        <dbReference type="ChEBI" id="CHEBI:58713"/>
    </ligand>
</feature>
<feature type="binding site" evidence="2">
    <location>
        <position position="340"/>
    </location>
    <ligand>
        <name>FAD</name>
        <dbReference type="ChEBI" id="CHEBI:57692"/>
    </ligand>
</feature>
<sequence length="514" mass="58509">MTDALSRSAIRRIVIIGGGTAGWMTAAALSRLMRNGHSSITLIESDEIGAIGVGEATIPPITAFNKLLGIDENDFVAKTQATFKLGIEFVDWTRRGHRYIHPFGEYGLDIEAVKFYQIWLKLYSLEDDIPYIDEFNLSAVAAKLERFLKPSTDPRSVMSSLAYAFHFDATQYAAYLRRYAEARGVKRIEGKVVDTTLRSEDGFIEAIRLESGEKIGGEFFIDCSGFRGLLIEQALHAGYESWTRWLPCDRAVAAPSERVRDPIPYTRASAHSAGWRWRIPLQHRTGNGCVYCSEHMDDETAMAQLVAGLDSPLTGEPRYLKFTAGRRKEFWKKNCVAIGLSAGFLEPLESTSIHLIQAGVSKLIALFPDGEFNPIERDEYNRLTALQFEQIRDFLILHYHATERDDSEFWRYTRSIPIPETLKAKIELFRSKGRIFRFQDELFGESNWLSVLLGQNIRPRTWDPFVDALDYAQIRGQLMRMHALIRSTAEKMPRHQAYIDRFCAAAKPVREQSK</sequence>
<dbReference type="PIRSF" id="PIRSF011396">
    <property type="entry name" value="Trp_halogenase"/>
    <property type="match status" value="1"/>
</dbReference>
<dbReference type="Proteomes" id="UP000198346">
    <property type="component" value="Unassembled WGS sequence"/>
</dbReference>
<organism evidence="4 5">
    <name type="scientific">Amphiplicatus metriothermophilus</name>
    <dbReference type="NCBI Taxonomy" id="1519374"/>
    <lineage>
        <taxon>Bacteria</taxon>
        <taxon>Pseudomonadati</taxon>
        <taxon>Pseudomonadota</taxon>
        <taxon>Alphaproteobacteria</taxon>
        <taxon>Parvularculales</taxon>
        <taxon>Parvularculaceae</taxon>
        <taxon>Amphiplicatus</taxon>
    </lineage>
</organism>
<dbReference type="PANTHER" id="PTHR43747">
    <property type="entry name" value="FAD-BINDING PROTEIN"/>
    <property type="match status" value="1"/>
</dbReference>
<evidence type="ECO:0000256" key="2">
    <source>
        <dbReference type="PIRSR" id="PIRSR011396-2"/>
    </source>
</evidence>
<dbReference type="AlphaFoldDB" id="A0A239PX55"/>
<feature type="binding site" evidence="2">
    <location>
        <position position="192"/>
    </location>
    <ligand>
        <name>FAD</name>
        <dbReference type="ChEBI" id="CHEBI:57692"/>
    </ligand>
</feature>
<dbReference type="GO" id="GO:0004497">
    <property type="term" value="F:monooxygenase activity"/>
    <property type="evidence" value="ECO:0007669"/>
    <property type="project" value="InterPro"/>
</dbReference>
<feature type="binding site" evidence="2">
    <location>
        <position position="353"/>
    </location>
    <ligand>
        <name>FAD</name>
        <dbReference type="ChEBI" id="CHEBI:57692"/>
    </ligand>
</feature>
<evidence type="ECO:0000256" key="1">
    <source>
        <dbReference type="PIRSR" id="PIRSR011396-1"/>
    </source>
</evidence>
<dbReference type="RefSeq" id="WP_200815345.1">
    <property type="nucleotide sequence ID" value="NZ_FZQA01000005.1"/>
</dbReference>
<dbReference type="EMBL" id="FZQA01000005">
    <property type="protein sequence ID" value="SNT74603.1"/>
    <property type="molecule type" value="Genomic_DNA"/>
</dbReference>
<feature type="transmembrane region" description="Helical" evidence="3">
    <location>
        <begin position="12"/>
        <end position="33"/>
    </location>
</feature>
<feature type="active site" evidence="1">
    <location>
        <position position="84"/>
    </location>
</feature>
<reference evidence="4 5" key="1">
    <citation type="submission" date="2017-07" db="EMBL/GenBank/DDBJ databases">
        <authorList>
            <person name="Sun Z.S."/>
            <person name="Albrecht U."/>
            <person name="Echele G."/>
            <person name="Lee C.C."/>
        </authorList>
    </citation>
    <scope>NUCLEOTIDE SEQUENCE [LARGE SCALE GENOMIC DNA]</scope>
    <source>
        <strain evidence="4 5">CGMCC 1.12710</strain>
    </source>
</reference>
<dbReference type="PANTHER" id="PTHR43747:SF4">
    <property type="entry name" value="FLAVIN-DEPENDENT TRYPTOPHAN HALOGENASE"/>
    <property type="match status" value="1"/>
</dbReference>
<proteinExistence type="predicted"/>
<dbReference type="SUPFAM" id="SSF51905">
    <property type="entry name" value="FAD/NAD(P)-binding domain"/>
    <property type="match status" value="1"/>
</dbReference>
<evidence type="ECO:0000313" key="4">
    <source>
        <dbReference type="EMBL" id="SNT74603.1"/>
    </source>
</evidence>
<keyword evidence="5" id="KW-1185">Reference proteome</keyword>
<dbReference type="InterPro" id="IPR036188">
    <property type="entry name" value="FAD/NAD-bd_sf"/>
</dbReference>